<accession>A0AAQ3SHM0</accession>
<proteinExistence type="predicted"/>
<sequence length="69" mass="7747">MAAAQAECSANQRAKMQIMQQTASSQDALSAAVVAKEKRKQFEHDMAIMDKDLDAMSGPQRHFYLEMQK</sequence>
<evidence type="ECO:0000313" key="1">
    <source>
        <dbReference type="EMBL" id="WVZ53371.1"/>
    </source>
</evidence>
<protein>
    <submittedName>
        <fullName evidence="1">Uncharacterized protein</fullName>
    </submittedName>
</protein>
<gene>
    <name evidence="1" type="ORF">U9M48_004323</name>
</gene>
<organism evidence="1 2">
    <name type="scientific">Paspalum notatum var. saurae</name>
    <dbReference type="NCBI Taxonomy" id="547442"/>
    <lineage>
        <taxon>Eukaryota</taxon>
        <taxon>Viridiplantae</taxon>
        <taxon>Streptophyta</taxon>
        <taxon>Embryophyta</taxon>
        <taxon>Tracheophyta</taxon>
        <taxon>Spermatophyta</taxon>
        <taxon>Magnoliopsida</taxon>
        <taxon>Liliopsida</taxon>
        <taxon>Poales</taxon>
        <taxon>Poaceae</taxon>
        <taxon>PACMAD clade</taxon>
        <taxon>Panicoideae</taxon>
        <taxon>Andropogonodae</taxon>
        <taxon>Paspaleae</taxon>
        <taxon>Paspalinae</taxon>
        <taxon>Paspalum</taxon>
    </lineage>
</organism>
<evidence type="ECO:0000313" key="2">
    <source>
        <dbReference type="Proteomes" id="UP001341281"/>
    </source>
</evidence>
<dbReference type="Proteomes" id="UP001341281">
    <property type="component" value="Chromosome 01"/>
</dbReference>
<dbReference type="EMBL" id="CP144745">
    <property type="protein sequence ID" value="WVZ53371.1"/>
    <property type="molecule type" value="Genomic_DNA"/>
</dbReference>
<reference evidence="1 2" key="1">
    <citation type="submission" date="2024-02" db="EMBL/GenBank/DDBJ databases">
        <title>High-quality chromosome-scale genome assembly of Pensacola bahiagrass (Paspalum notatum Flugge var. saurae).</title>
        <authorList>
            <person name="Vega J.M."/>
            <person name="Podio M."/>
            <person name="Orjuela J."/>
            <person name="Siena L.A."/>
            <person name="Pessino S.C."/>
            <person name="Combes M.C."/>
            <person name="Mariac C."/>
            <person name="Albertini E."/>
            <person name="Pupilli F."/>
            <person name="Ortiz J.P.A."/>
            <person name="Leblanc O."/>
        </authorList>
    </citation>
    <scope>NUCLEOTIDE SEQUENCE [LARGE SCALE GENOMIC DNA]</scope>
    <source>
        <strain evidence="1">R1</strain>
        <tissue evidence="1">Leaf</tissue>
    </source>
</reference>
<keyword evidence="2" id="KW-1185">Reference proteome</keyword>
<name>A0AAQ3SHM0_PASNO</name>
<dbReference type="AlphaFoldDB" id="A0AAQ3SHM0"/>